<keyword evidence="2" id="KW-0378">Hydrolase</keyword>
<reference evidence="3" key="1">
    <citation type="submission" date="2016-10" db="EMBL/GenBank/DDBJ databases">
        <authorList>
            <person name="Varghese N."/>
            <person name="Submissions S."/>
        </authorList>
    </citation>
    <scope>NUCLEOTIDE SEQUENCE [LARGE SCALE GENOMIC DNA]</scope>
    <source>
        <strain evidence="3">IBRC-M 10655</strain>
    </source>
</reference>
<dbReference type="InterPro" id="IPR003709">
    <property type="entry name" value="VanY-like_core_dom"/>
</dbReference>
<gene>
    <name evidence="2" type="ORF">SAMN05192558_101289</name>
</gene>
<dbReference type="Proteomes" id="UP000199651">
    <property type="component" value="Unassembled WGS sequence"/>
</dbReference>
<dbReference type="STRING" id="504798.SAMN05421871_103581"/>
<dbReference type="InterPro" id="IPR009045">
    <property type="entry name" value="Zn_M74/Hedgehog-like"/>
</dbReference>
<dbReference type="GO" id="GO:0006508">
    <property type="term" value="P:proteolysis"/>
    <property type="evidence" value="ECO:0007669"/>
    <property type="project" value="InterPro"/>
</dbReference>
<keyword evidence="2" id="KW-0121">Carboxypeptidase</keyword>
<dbReference type="SUPFAM" id="SSF55166">
    <property type="entry name" value="Hedgehog/DD-peptidase"/>
    <property type="match status" value="1"/>
</dbReference>
<evidence type="ECO:0000313" key="3">
    <source>
        <dbReference type="Proteomes" id="UP000199651"/>
    </source>
</evidence>
<dbReference type="PANTHER" id="PTHR34385">
    <property type="entry name" value="D-ALANYL-D-ALANINE CARBOXYPEPTIDASE"/>
    <property type="match status" value="1"/>
</dbReference>
<keyword evidence="2" id="KW-0645">Protease</keyword>
<dbReference type="OrthoDB" id="3293184at2"/>
<dbReference type="AlphaFoldDB" id="A0A1H0FAA2"/>
<accession>A0A1H0FAA2</accession>
<evidence type="ECO:0000259" key="1">
    <source>
        <dbReference type="Pfam" id="PF02557"/>
    </source>
</evidence>
<evidence type="ECO:0000313" key="2">
    <source>
        <dbReference type="EMBL" id="SDN91442.1"/>
    </source>
</evidence>
<sequence length="163" mass="17769">MSQTASVRTTTLGASTDDGALPAGVTVFDDEYPGVANLDPELLHALRVAATDAAADGVKFVVNSGWRSPRYQDRLLRGAISKYGSAAEAARWVATPETSPHVAGKAIDVGFDARAWLSEHGARYGLCQIYRNEPWHFELRPEAAHRGCPPLYPDPSHDPRMRR</sequence>
<feature type="domain" description="D-alanyl-D-alanine carboxypeptidase-like core" evidence="1">
    <location>
        <begin position="37"/>
        <end position="136"/>
    </location>
</feature>
<dbReference type="Pfam" id="PF02557">
    <property type="entry name" value="VanY"/>
    <property type="match status" value="1"/>
</dbReference>
<name>A0A1H0FAA2_9PSEU</name>
<dbReference type="CDD" id="cd14846">
    <property type="entry name" value="Peptidase_M15_like"/>
    <property type="match status" value="1"/>
</dbReference>
<proteinExistence type="predicted"/>
<dbReference type="InterPro" id="IPR052179">
    <property type="entry name" value="DD-CPase-like"/>
</dbReference>
<organism evidence="2 3">
    <name type="scientific">Actinokineospora alba</name>
    <dbReference type="NCBI Taxonomy" id="504798"/>
    <lineage>
        <taxon>Bacteria</taxon>
        <taxon>Bacillati</taxon>
        <taxon>Actinomycetota</taxon>
        <taxon>Actinomycetes</taxon>
        <taxon>Pseudonocardiales</taxon>
        <taxon>Pseudonocardiaceae</taxon>
        <taxon>Actinokineospora</taxon>
    </lineage>
</organism>
<dbReference type="GO" id="GO:0004180">
    <property type="term" value="F:carboxypeptidase activity"/>
    <property type="evidence" value="ECO:0007669"/>
    <property type="project" value="UniProtKB-KW"/>
</dbReference>
<dbReference type="Gene3D" id="3.30.1380.10">
    <property type="match status" value="1"/>
</dbReference>
<keyword evidence="3" id="KW-1185">Reference proteome</keyword>
<dbReference type="PANTHER" id="PTHR34385:SF1">
    <property type="entry name" value="PEPTIDOGLYCAN L-ALANYL-D-GLUTAMATE ENDOPEPTIDASE CWLK"/>
    <property type="match status" value="1"/>
</dbReference>
<protein>
    <submittedName>
        <fullName evidence="2">D-alanyl-D-alanine carboxypeptidase</fullName>
    </submittedName>
</protein>
<dbReference type="EMBL" id="FNJB01000001">
    <property type="protein sequence ID" value="SDN91442.1"/>
    <property type="molecule type" value="Genomic_DNA"/>
</dbReference>